<keyword evidence="2" id="KW-1185">Reference proteome</keyword>
<evidence type="ECO:0000313" key="2">
    <source>
        <dbReference type="Proteomes" id="UP001433508"/>
    </source>
</evidence>
<organism evidence="1 2">
    <name type="scientific">Lipomyces kononenkoae</name>
    <name type="common">Yeast</name>
    <dbReference type="NCBI Taxonomy" id="34357"/>
    <lineage>
        <taxon>Eukaryota</taxon>
        <taxon>Fungi</taxon>
        <taxon>Dikarya</taxon>
        <taxon>Ascomycota</taxon>
        <taxon>Saccharomycotina</taxon>
        <taxon>Lipomycetes</taxon>
        <taxon>Lipomycetales</taxon>
        <taxon>Lipomycetaceae</taxon>
        <taxon>Lipomyces</taxon>
    </lineage>
</organism>
<proteinExistence type="predicted"/>
<reference evidence="2" key="1">
    <citation type="journal article" date="2024" name="Front. Bioeng. Biotechnol.">
        <title>Genome-scale model development and genomic sequencing of the oleaginous clade Lipomyces.</title>
        <authorList>
            <person name="Czajka J.J."/>
            <person name="Han Y."/>
            <person name="Kim J."/>
            <person name="Mondo S.J."/>
            <person name="Hofstad B.A."/>
            <person name="Robles A."/>
            <person name="Haridas S."/>
            <person name="Riley R."/>
            <person name="LaButti K."/>
            <person name="Pangilinan J."/>
            <person name="Andreopoulos W."/>
            <person name="Lipzen A."/>
            <person name="Yan J."/>
            <person name="Wang M."/>
            <person name="Ng V."/>
            <person name="Grigoriev I.V."/>
            <person name="Spatafora J.W."/>
            <person name="Magnuson J.K."/>
            <person name="Baker S.E."/>
            <person name="Pomraning K.R."/>
        </authorList>
    </citation>
    <scope>NUCLEOTIDE SEQUENCE [LARGE SCALE GENOMIC DNA]</scope>
    <source>
        <strain evidence="2">CBS 7786</strain>
    </source>
</reference>
<name>A0ACC3SSN8_LIPKO</name>
<protein>
    <submittedName>
        <fullName evidence="1">Beta-lactamase/transpeptidase-like protein</fullName>
    </submittedName>
</protein>
<accession>A0ACC3SSN8</accession>
<gene>
    <name evidence="1" type="ORF">V1525DRAFT_391230</name>
</gene>
<sequence length="388" mass="42122">MDIFETQSLHATNPEIQDLLGIAALVSDAQGSTLYSHYAGRQTLEPDSPGLSPETVVSLVSAGKFLTHIAALQLVDRGLAILDEPIYGLVPELRTFPIISASTDPAAPAYKLRPETKSITLRHMLTNSSGLGDSNLPLIKEWQKYASGLELPPNTHRIVKNLAFPRLFEPGESWSYGQDVHFLQVVIENASNKKFQDFMRESVFAPLGMDSATYAPSQAPAVRDKMLQLVERQENGGLAPAPEGSVWGIACSIADLQKLFTDLISPKSVLLSEESRELLFQPGLAPSGGALRAFRAEAHEYAVQVGSEKGQVDPPLNYTCAGALLVQGDGLILPAGSLAWDGTPNVAWAVNLEKGIAMVFATQLLPEYEAKVLSLRMEFFRRACSTFM</sequence>
<evidence type="ECO:0000313" key="1">
    <source>
        <dbReference type="EMBL" id="KAK9234642.1"/>
    </source>
</evidence>
<dbReference type="Proteomes" id="UP001433508">
    <property type="component" value="Unassembled WGS sequence"/>
</dbReference>
<comment type="caution">
    <text evidence="1">The sequence shown here is derived from an EMBL/GenBank/DDBJ whole genome shotgun (WGS) entry which is preliminary data.</text>
</comment>
<dbReference type="EMBL" id="MU971458">
    <property type="protein sequence ID" value="KAK9234642.1"/>
    <property type="molecule type" value="Genomic_DNA"/>
</dbReference>